<dbReference type="EMBL" id="PJQY01003345">
    <property type="protein sequence ID" value="PQM38210.1"/>
    <property type="molecule type" value="Genomic_DNA"/>
</dbReference>
<dbReference type="Proteomes" id="UP000250321">
    <property type="component" value="Unassembled WGS sequence"/>
</dbReference>
<organism evidence="2 3">
    <name type="scientific">Prunus yedoensis var. nudiflora</name>
    <dbReference type="NCBI Taxonomy" id="2094558"/>
    <lineage>
        <taxon>Eukaryota</taxon>
        <taxon>Viridiplantae</taxon>
        <taxon>Streptophyta</taxon>
        <taxon>Embryophyta</taxon>
        <taxon>Tracheophyta</taxon>
        <taxon>Spermatophyta</taxon>
        <taxon>Magnoliopsida</taxon>
        <taxon>eudicotyledons</taxon>
        <taxon>Gunneridae</taxon>
        <taxon>Pentapetalae</taxon>
        <taxon>rosids</taxon>
        <taxon>fabids</taxon>
        <taxon>Rosales</taxon>
        <taxon>Rosaceae</taxon>
        <taxon>Amygdaloideae</taxon>
        <taxon>Amygdaleae</taxon>
        <taxon>Prunus</taxon>
    </lineage>
</organism>
<dbReference type="AlphaFoldDB" id="A0A314UL91"/>
<evidence type="ECO:0000256" key="1">
    <source>
        <dbReference type="SAM" id="MobiDB-lite"/>
    </source>
</evidence>
<feature type="region of interest" description="Disordered" evidence="1">
    <location>
        <begin position="1"/>
        <end position="68"/>
    </location>
</feature>
<name>A0A314UL91_PRUYE</name>
<keyword evidence="3" id="KW-1185">Reference proteome</keyword>
<comment type="caution">
    <text evidence="2">The sequence shown here is derived from an EMBL/GenBank/DDBJ whole genome shotgun (WGS) entry which is preliminary data.</text>
</comment>
<protein>
    <submittedName>
        <fullName evidence="2">Uncharacterized protein</fullName>
    </submittedName>
</protein>
<accession>A0A314UL91</accession>
<sequence>MRVALKNANWDPLPPRLTGEEDNIWGRGSRTSAHSNRAAPCAHNSAKCSGRSTAEGVGSSITNGPGFEGESCVGNAKDRGARDHAISPAGSTERCRWLQEELRGHGY</sequence>
<evidence type="ECO:0000313" key="2">
    <source>
        <dbReference type="EMBL" id="PQM38210.1"/>
    </source>
</evidence>
<gene>
    <name evidence="2" type="ORF">Pyn_07768</name>
</gene>
<reference evidence="2 3" key="1">
    <citation type="submission" date="2018-02" db="EMBL/GenBank/DDBJ databases">
        <title>Draft genome of wild Prunus yedoensis var. nudiflora.</title>
        <authorList>
            <person name="Baek S."/>
            <person name="Kim J.-H."/>
            <person name="Choi K."/>
            <person name="Kim G.-B."/>
            <person name="Cho A."/>
            <person name="Jang H."/>
            <person name="Shin C.-H."/>
            <person name="Yu H.-J."/>
            <person name="Mun J.-H."/>
        </authorList>
    </citation>
    <scope>NUCLEOTIDE SEQUENCE [LARGE SCALE GENOMIC DNA]</scope>
    <source>
        <strain evidence="3">cv. Jeju island</strain>
        <tissue evidence="2">Leaf</tissue>
    </source>
</reference>
<evidence type="ECO:0000313" key="3">
    <source>
        <dbReference type="Proteomes" id="UP000250321"/>
    </source>
</evidence>
<proteinExistence type="predicted"/>